<comment type="caution">
    <text evidence="1">The sequence shown here is derived from an EMBL/GenBank/DDBJ whole genome shotgun (WGS) entry which is preliminary data.</text>
</comment>
<dbReference type="SUPFAM" id="SSF52980">
    <property type="entry name" value="Restriction endonuclease-like"/>
    <property type="match status" value="1"/>
</dbReference>
<sequence>MLSHTTMASIMIPALERQGWLITHQPLRMLWYGIESQLDLAANSTSHRSITIAIYPPHDDSGVPPLTCFLGQALVTQAILGRLDPMCTLYCALDRAIFTALFVAPLRDLLRSAYQMRFIVVDATQEEAIQWIPAQAPAQSLNWS</sequence>
<dbReference type="GO" id="GO:0003676">
    <property type="term" value="F:nucleic acid binding"/>
    <property type="evidence" value="ECO:0007669"/>
    <property type="project" value="InterPro"/>
</dbReference>
<dbReference type="EMBL" id="LGKP01000020">
    <property type="protein sequence ID" value="KPL86928.1"/>
    <property type="molecule type" value="Genomic_DNA"/>
</dbReference>
<dbReference type="InterPro" id="IPR014919">
    <property type="entry name" value="XisH"/>
</dbReference>
<protein>
    <recommendedName>
        <fullName evidence="3">XisH protein</fullName>
    </recommendedName>
</protein>
<dbReference type="Pfam" id="PF08814">
    <property type="entry name" value="XisH"/>
    <property type="match status" value="1"/>
</dbReference>
<proteinExistence type="predicted"/>
<dbReference type="AlphaFoldDB" id="A0A0P6Y4X4"/>
<dbReference type="STRING" id="70996.SE18_11390"/>
<dbReference type="RefSeq" id="WP_054534581.1">
    <property type="nucleotide sequence ID" value="NZ_LGKP01000020.1"/>
</dbReference>
<evidence type="ECO:0000313" key="1">
    <source>
        <dbReference type="EMBL" id="KPL86928.1"/>
    </source>
</evidence>
<gene>
    <name evidence="1" type="ORF">SE18_11390</name>
</gene>
<dbReference type="OrthoDB" id="160143at2"/>
<accession>A0A0P6Y4X4</accession>
<organism evidence="1 2">
    <name type="scientific">Herpetosiphon geysericola</name>
    <dbReference type="NCBI Taxonomy" id="70996"/>
    <lineage>
        <taxon>Bacteria</taxon>
        <taxon>Bacillati</taxon>
        <taxon>Chloroflexota</taxon>
        <taxon>Chloroflexia</taxon>
        <taxon>Herpetosiphonales</taxon>
        <taxon>Herpetosiphonaceae</taxon>
        <taxon>Herpetosiphon</taxon>
    </lineage>
</organism>
<dbReference type="Proteomes" id="UP000050277">
    <property type="component" value="Unassembled WGS sequence"/>
</dbReference>
<evidence type="ECO:0008006" key="3">
    <source>
        <dbReference type="Google" id="ProtNLM"/>
    </source>
</evidence>
<dbReference type="InterPro" id="IPR011335">
    <property type="entry name" value="Restrct_endonuc-II-like"/>
</dbReference>
<reference evidence="1 2" key="1">
    <citation type="submission" date="2015-07" db="EMBL/GenBank/DDBJ databases">
        <title>Whole genome sequence of Herpetosiphon geysericola DSM 7119.</title>
        <authorList>
            <person name="Hemp J."/>
            <person name="Ward L.M."/>
            <person name="Pace L.A."/>
            <person name="Fischer W.W."/>
        </authorList>
    </citation>
    <scope>NUCLEOTIDE SEQUENCE [LARGE SCALE GENOMIC DNA]</scope>
    <source>
        <strain evidence="1 2">DSM 7119</strain>
    </source>
</reference>
<name>A0A0P6Y4X4_9CHLR</name>
<evidence type="ECO:0000313" key="2">
    <source>
        <dbReference type="Proteomes" id="UP000050277"/>
    </source>
</evidence>
<dbReference type="InterPro" id="IPR011856">
    <property type="entry name" value="tRNA_endonuc-like_dom_sf"/>
</dbReference>
<keyword evidence="2" id="KW-1185">Reference proteome</keyword>
<dbReference type="Gene3D" id="3.40.1350.10">
    <property type="match status" value="1"/>
</dbReference>